<organism evidence="2 3">
    <name type="scientific">Penicillium polonicum</name>
    <dbReference type="NCBI Taxonomy" id="60169"/>
    <lineage>
        <taxon>Eukaryota</taxon>
        <taxon>Fungi</taxon>
        <taxon>Dikarya</taxon>
        <taxon>Ascomycota</taxon>
        <taxon>Pezizomycotina</taxon>
        <taxon>Eurotiomycetes</taxon>
        <taxon>Eurotiomycetidae</taxon>
        <taxon>Eurotiales</taxon>
        <taxon>Aspergillaceae</taxon>
        <taxon>Penicillium</taxon>
    </lineage>
</organism>
<evidence type="ECO:0000313" key="3">
    <source>
        <dbReference type="Proteomes" id="UP000191408"/>
    </source>
</evidence>
<keyword evidence="3" id="KW-1185">Reference proteome</keyword>
<name>A0A1V6NJJ5_PENPO</name>
<evidence type="ECO:0000256" key="1">
    <source>
        <dbReference type="SAM" id="MobiDB-lite"/>
    </source>
</evidence>
<dbReference type="EMBL" id="MDYM01000007">
    <property type="protein sequence ID" value="OQD64707.1"/>
    <property type="molecule type" value="Genomic_DNA"/>
</dbReference>
<reference evidence="3" key="1">
    <citation type="journal article" date="2017" name="Nat. Microbiol.">
        <title>Global analysis of biosynthetic gene clusters reveals vast potential of secondary metabolite production in Penicillium species.</title>
        <authorList>
            <person name="Nielsen J.C."/>
            <person name="Grijseels S."/>
            <person name="Prigent S."/>
            <person name="Ji B."/>
            <person name="Dainat J."/>
            <person name="Nielsen K.F."/>
            <person name="Frisvad J.C."/>
            <person name="Workman M."/>
            <person name="Nielsen J."/>
        </authorList>
    </citation>
    <scope>NUCLEOTIDE SEQUENCE [LARGE SCALE GENOMIC DNA]</scope>
    <source>
        <strain evidence="3">IBT 4502</strain>
    </source>
</reference>
<accession>A0A1V6NJJ5</accession>
<feature type="region of interest" description="Disordered" evidence="1">
    <location>
        <begin position="77"/>
        <end position="150"/>
    </location>
</feature>
<feature type="compositionally biased region" description="Polar residues" evidence="1">
    <location>
        <begin position="105"/>
        <end position="117"/>
    </location>
</feature>
<comment type="caution">
    <text evidence="2">The sequence shown here is derived from an EMBL/GenBank/DDBJ whole genome shotgun (WGS) entry which is preliminary data.</text>
</comment>
<dbReference type="Proteomes" id="UP000191408">
    <property type="component" value="Unassembled WGS sequence"/>
</dbReference>
<feature type="compositionally biased region" description="Basic and acidic residues" evidence="1">
    <location>
        <begin position="139"/>
        <end position="150"/>
    </location>
</feature>
<sequence>MGTTHDIDIIPAPRPSLEPPNGGAWFWTNPNTTTAITAIMGSILDLNNARENLEHDVERLPESQTFLCIRLNRVVNPPAVPPNPPFQAQYKPAATSKYHEKYQEGTATNSPSPSSQVWEMAHTSRGSLEESQPKAARPRHVEANLKECSQ</sequence>
<evidence type="ECO:0000313" key="2">
    <source>
        <dbReference type="EMBL" id="OQD64707.1"/>
    </source>
</evidence>
<gene>
    <name evidence="2" type="ORF">PENPOL_c007G05265</name>
</gene>
<dbReference type="AlphaFoldDB" id="A0A1V6NJJ5"/>
<proteinExistence type="predicted"/>
<protein>
    <submittedName>
        <fullName evidence="2">Uncharacterized protein</fullName>
    </submittedName>
</protein>